<dbReference type="Gene3D" id="3.90.226.10">
    <property type="entry name" value="2-enoyl-CoA Hydratase, Chain A, domain 1"/>
    <property type="match status" value="1"/>
</dbReference>
<dbReference type="Pfam" id="PF00378">
    <property type="entry name" value="ECH_1"/>
    <property type="match status" value="1"/>
</dbReference>
<dbReference type="RefSeq" id="WP_229535654.1">
    <property type="nucleotide sequence ID" value="NZ_JAJHJB010000019.1"/>
</dbReference>
<gene>
    <name evidence="1" type="ORF">LMF89_14260</name>
</gene>
<evidence type="ECO:0000313" key="1">
    <source>
        <dbReference type="EMBL" id="MCC5466511.1"/>
    </source>
</evidence>
<dbReference type="PANTHER" id="PTHR11941">
    <property type="entry name" value="ENOYL-COA HYDRATASE-RELATED"/>
    <property type="match status" value="1"/>
</dbReference>
<reference evidence="1" key="1">
    <citation type="submission" date="2021-11" db="EMBL/GenBank/DDBJ databases">
        <title>Description of a new species Pelosinus isolated from the bottom sediments of Lake Baikal.</title>
        <authorList>
            <person name="Zakharyuk A."/>
        </authorList>
    </citation>
    <scope>NUCLEOTIDE SEQUENCE</scope>
    <source>
        <strain evidence="1">Bkl1</strain>
    </source>
</reference>
<dbReference type="InterPro" id="IPR029045">
    <property type="entry name" value="ClpP/crotonase-like_dom_sf"/>
</dbReference>
<sequence length="248" mass="27719">MHVEVDIINNVGVLRLNRPRVNSLNHDFLQEIVESLCFMESQELIKVVVILSKQPFGFSSGLDLSNFFDRNCPERLADHVYKAVTQVYQINSRILSSEKTFIAALSGPVIGSAASIALACDLRIAARNTWFWLPDPQYGGLLADGGIDLLVKLVGVSRASMLVLTSDRINAEQADKWGLLYGITSVEELEKEALSVADRLSNYSQLTLSMSKKILNSDILGPFQEEKLREVVNSDQPFMRLQSFIRNQ</sequence>
<dbReference type="CDD" id="cd06558">
    <property type="entry name" value="crotonase-like"/>
    <property type="match status" value="1"/>
</dbReference>
<keyword evidence="2" id="KW-1185">Reference proteome</keyword>
<accession>A0ABS8HV54</accession>
<dbReference type="SUPFAM" id="SSF52096">
    <property type="entry name" value="ClpP/crotonase"/>
    <property type="match status" value="1"/>
</dbReference>
<evidence type="ECO:0000313" key="2">
    <source>
        <dbReference type="Proteomes" id="UP001165492"/>
    </source>
</evidence>
<dbReference type="Proteomes" id="UP001165492">
    <property type="component" value="Unassembled WGS sequence"/>
</dbReference>
<dbReference type="PANTHER" id="PTHR11941:SF54">
    <property type="entry name" value="ENOYL-COA HYDRATASE, MITOCHONDRIAL"/>
    <property type="match status" value="1"/>
</dbReference>
<dbReference type="EMBL" id="JAJHJB010000019">
    <property type="protein sequence ID" value="MCC5466511.1"/>
    <property type="molecule type" value="Genomic_DNA"/>
</dbReference>
<proteinExistence type="predicted"/>
<organism evidence="1 2">
    <name type="scientific">Pelosinus baikalensis</name>
    <dbReference type="NCBI Taxonomy" id="2892015"/>
    <lineage>
        <taxon>Bacteria</taxon>
        <taxon>Bacillati</taxon>
        <taxon>Bacillota</taxon>
        <taxon>Negativicutes</taxon>
        <taxon>Selenomonadales</taxon>
        <taxon>Sporomusaceae</taxon>
        <taxon>Pelosinus</taxon>
    </lineage>
</organism>
<dbReference type="InterPro" id="IPR001753">
    <property type="entry name" value="Enoyl-CoA_hydra/iso"/>
</dbReference>
<protein>
    <submittedName>
        <fullName evidence="1">Enoyl-CoA hydratase/isomerase family protein</fullName>
    </submittedName>
</protein>
<comment type="caution">
    <text evidence="1">The sequence shown here is derived from an EMBL/GenBank/DDBJ whole genome shotgun (WGS) entry which is preliminary data.</text>
</comment>
<name>A0ABS8HV54_9FIRM</name>